<name>A0A0A1Z614_PSEFL</name>
<evidence type="ECO:0000313" key="1">
    <source>
        <dbReference type="EMBL" id="KGE68674.1"/>
    </source>
</evidence>
<protein>
    <submittedName>
        <fullName evidence="1">Uncharacterized protein</fullName>
    </submittedName>
</protein>
<dbReference type="AlphaFoldDB" id="A0A0A1Z614"/>
<evidence type="ECO:0000313" key="2">
    <source>
        <dbReference type="Proteomes" id="UP000030060"/>
    </source>
</evidence>
<dbReference type="Proteomes" id="UP000030060">
    <property type="component" value="Unassembled WGS sequence"/>
</dbReference>
<accession>A0A0A1Z614</accession>
<dbReference type="EMBL" id="ASGY01000052">
    <property type="protein sequence ID" value="KGE68674.1"/>
    <property type="molecule type" value="Genomic_DNA"/>
</dbReference>
<proteinExistence type="predicted"/>
<organism evidence="1 2">
    <name type="scientific">Pseudomonas fluorescens LMG 5329</name>
    <dbReference type="NCBI Taxonomy" id="1324332"/>
    <lineage>
        <taxon>Bacteria</taxon>
        <taxon>Pseudomonadati</taxon>
        <taxon>Pseudomonadota</taxon>
        <taxon>Gammaproteobacteria</taxon>
        <taxon>Pseudomonadales</taxon>
        <taxon>Pseudomonadaceae</taxon>
        <taxon>Pseudomonas</taxon>
    </lineage>
</organism>
<gene>
    <name evidence="1" type="ORF">K814_0107035</name>
</gene>
<comment type="caution">
    <text evidence="1">The sequence shown here is derived from an EMBL/GenBank/DDBJ whole genome shotgun (WGS) entry which is preliminary data.</text>
</comment>
<dbReference type="OrthoDB" id="6916266at2"/>
<sequence length="91" mass="10024">MLIIMNWNIVPSTAFQTTAAVMSAIALLGCQPPTRADFIKYPSLQQRWSMICDPRSNIAEANVEGCENFHAWQTASQGPVLGNLMNQNLGK</sequence>
<reference evidence="1 2" key="1">
    <citation type="journal article" date="2013" name="Genome Announc.">
        <title>Draft Genome Sequence of Pseudomonas fluorescens LMG 5329, a White Line-Inducing Principle-Producing Bioindicator for the Mushroom Pathogen Pseudomonas tolaasii.</title>
        <authorList>
            <person name="Ghequire M.G."/>
            <person name="Rokni-Zadeh H."/>
            <person name="Zarrineh P."/>
            <person name="De Mot R."/>
        </authorList>
    </citation>
    <scope>NUCLEOTIDE SEQUENCE [LARGE SCALE GENOMIC DNA]</scope>
    <source>
        <strain evidence="1 2">LMG 5329</strain>
    </source>
</reference>